<sequence>MKQLIAIERFCLTGHTVALAFGLAGLLLVLPNPDFILALPAFGQSAFGLSMSGGGVVYILLGALTIAAYAYRVLGLQRWLTFMIPAIVLSLGSELLGTSTGFPFGEYGYLSGLGYKIAGLVPFTIPLSWFYLGMACYVLARAGLESVRLPVWARLIGAIAVGSLMLTAWDFVLDPAMSQTSYPFWEFKQLGAFFGMPYRNLSGWFGTGVVFMSVASLFWGKAPLNLSRAQLTVPLAVYLINFAFGAVITVAQLDARFWIPTALSAVLGVVPAIVLWWIAKPTATVAQLKTVLQARDLENESPAVPVGVSEK</sequence>
<feature type="transmembrane region" description="Helical" evidence="1">
    <location>
        <begin position="231"/>
        <end position="251"/>
    </location>
</feature>
<evidence type="ECO:0000313" key="3">
    <source>
        <dbReference type="Proteomes" id="UP000238634"/>
    </source>
</evidence>
<dbReference type="NCBIfam" id="NF045693">
    <property type="entry name" value="GCarotHydoxCruF"/>
    <property type="match status" value="1"/>
</dbReference>
<dbReference type="EMBL" id="PVWG01000011">
    <property type="protein sequence ID" value="PSB19294.1"/>
    <property type="molecule type" value="Genomic_DNA"/>
</dbReference>
<feature type="transmembrane region" description="Helical" evidence="1">
    <location>
        <begin position="201"/>
        <end position="219"/>
    </location>
</feature>
<gene>
    <name evidence="2" type="ORF">C7B65_12045</name>
</gene>
<keyword evidence="1" id="KW-0472">Membrane</keyword>
<dbReference type="RefSeq" id="WP_073071369.1">
    <property type="nucleotide sequence ID" value="NZ_MPPI01000011.1"/>
</dbReference>
<keyword evidence="1" id="KW-0812">Transmembrane</keyword>
<organism evidence="2 3">
    <name type="scientific">Phormidesmis priestleyi ULC007</name>
    <dbReference type="NCBI Taxonomy" id="1920490"/>
    <lineage>
        <taxon>Bacteria</taxon>
        <taxon>Bacillati</taxon>
        <taxon>Cyanobacteriota</taxon>
        <taxon>Cyanophyceae</taxon>
        <taxon>Leptolyngbyales</taxon>
        <taxon>Leptolyngbyaceae</taxon>
        <taxon>Phormidesmis</taxon>
    </lineage>
</organism>
<dbReference type="InterPro" id="IPR007354">
    <property type="entry name" value="CruF-like"/>
</dbReference>
<dbReference type="OrthoDB" id="9811293at2"/>
<evidence type="ECO:0000313" key="2">
    <source>
        <dbReference type="EMBL" id="PSB19294.1"/>
    </source>
</evidence>
<keyword evidence="3" id="KW-1185">Reference proteome</keyword>
<feature type="transmembrane region" description="Helical" evidence="1">
    <location>
        <begin position="257"/>
        <end position="279"/>
    </location>
</feature>
<protein>
    <submittedName>
        <fullName evidence="2">Carotenoid biosynthesis protein</fullName>
    </submittedName>
</protein>
<dbReference type="PANTHER" id="PTHR39419:SF1">
    <property type="entry name" value="SLL0814 PROTEIN"/>
    <property type="match status" value="1"/>
</dbReference>
<accession>A0A2T1DFS3</accession>
<dbReference type="PANTHER" id="PTHR39419">
    <property type="entry name" value="SLL0814 PROTEIN"/>
    <property type="match status" value="1"/>
</dbReference>
<feature type="transmembrane region" description="Helical" evidence="1">
    <location>
        <begin position="117"/>
        <end position="139"/>
    </location>
</feature>
<feature type="transmembrane region" description="Helical" evidence="1">
    <location>
        <begin position="12"/>
        <end position="30"/>
    </location>
</feature>
<dbReference type="Proteomes" id="UP000238634">
    <property type="component" value="Unassembled WGS sequence"/>
</dbReference>
<name>A0A2T1DFS3_9CYAN</name>
<comment type="caution">
    <text evidence="2">The sequence shown here is derived from an EMBL/GenBank/DDBJ whole genome shotgun (WGS) entry which is preliminary data.</text>
</comment>
<keyword evidence="1" id="KW-1133">Transmembrane helix</keyword>
<dbReference type="STRING" id="1920490.GCA_001895925_04511"/>
<reference evidence="2 3" key="2">
    <citation type="submission" date="2018-03" db="EMBL/GenBank/DDBJ databases">
        <title>The ancient ancestry and fast evolution of plastids.</title>
        <authorList>
            <person name="Moore K.R."/>
            <person name="Magnabosco C."/>
            <person name="Momper L."/>
            <person name="Gold D.A."/>
            <person name="Bosak T."/>
            <person name="Fournier G.P."/>
        </authorList>
    </citation>
    <scope>NUCLEOTIDE SEQUENCE [LARGE SCALE GENOMIC DNA]</scope>
    <source>
        <strain evidence="2 3">ULC007</strain>
    </source>
</reference>
<proteinExistence type="predicted"/>
<dbReference type="Pfam" id="PF04240">
    <property type="entry name" value="Caroten_synth"/>
    <property type="match status" value="1"/>
</dbReference>
<dbReference type="AlphaFoldDB" id="A0A2T1DFS3"/>
<feature type="transmembrane region" description="Helical" evidence="1">
    <location>
        <begin position="50"/>
        <end position="71"/>
    </location>
</feature>
<dbReference type="InterPro" id="IPR054684">
    <property type="entry name" value="CruF-like_cyanobact"/>
</dbReference>
<evidence type="ECO:0000256" key="1">
    <source>
        <dbReference type="SAM" id="Phobius"/>
    </source>
</evidence>
<feature type="transmembrane region" description="Helical" evidence="1">
    <location>
        <begin position="151"/>
        <end position="172"/>
    </location>
</feature>
<reference evidence="2 3" key="1">
    <citation type="submission" date="2018-02" db="EMBL/GenBank/DDBJ databases">
        <authorList>
            <person name="Cohen D.B."/>
            <person name="Kent A.D."/>
        </authorList>
    </citation>
    <scope>NUCLEOTIDE SEQUENCE [LARGE SCALE GENOMIC DNA]</scope>
    <source>
        <strain evidence="2 3">ULC007</strain>
    </source>
</reference>
<feature type="transmembrane region" description="Helical" evidence="1">
    <location>
        <begin position="78"/>
        <end position="97"/>
    </location>
</feature>